<name>A0AAD6YIR2_9AGAR</name>
<protein>
    <submittedName>
        <fullName evidence="2">Uncharacterized protein</fullName>
    </submittedName>
</protein>
<evidence type="ECO:0000313" key="3">
    <source>
        <dbReference type="Proteomes" id="UP001219525"/>
    </source>
</evidence>
<evidence type="ECO:0000256" key="1">
    <source>
        <dbReference type="SAM" id="MobiDB-lite"/>
    </source>
</evidence>
<accession>A0AAD6YIR2</accession>
<keyword evidence="3" id="KW-1185">Reference proteome</keyword>
<feature type="region of interest" description="Disordered" evidence="1">
    <location>
        <begin position="96"/>
        <end position="130"/>
    </location>
</feature>
<comment type="caution">
    <text evidence="2">The sequence shown here is derived from an EMBL/GenBank/DDBJ whole genome shotgun (WGS) entry which is preliminary data.</text>
</comment>
<sequence length="220" mass="24205">MATPDSDNDADPLLAPWPLCSSPRLEEIHSPAELDTMWDQHRTIRITSKMWPTEPQTAPLQTCTRENQKIDTGAGVRSESTGTRKRFLRKIKTLVHKHGRGEASTREATATAVDSDTAVDSARSTDPQTPLYFRLDTEGRDYYAPPPQALHDEAVDDARHAPESHEYSGEPTMPTGSAVRLEQALATTPRARIYTIGGGGNRGARRHANIIDGHLQNFGA</sequence>
<organism evidence="2 3">
    <name type="scientific">Mycena pura</name>
    <dbReference type="NCBI Taxonomy" id="153505"/>
    <lineage>
        <taxon>Eukaryota</taxon>
        <taxon>Fungi</taxon>
        <taxon>Dikarya</taxon>
        <taxon>Basidiomycota</taxon>
        <taxon>Agaricomycotina</taxon>
        <taxon>Agaricomycetes</taxon>
        <taxon>Agaricomycetidae</taxon>
        <taxon>Agaricales</taxon>
        <taxon>Marasmiineae</taxon>
        <taxon>Mycenaceae</taxon>
        <taxon>Mycena</taxon>
    </lineage>
</organism>
<proteinExistence type="predicted"/>
<dbReference type="AlphaFoldDB" id="A0AAD6YIR2"/>
<reference evidence="2" key="1">
    <citation type="submission" date="2023-03" db="EMBL/GenBank/DDBJ databases">
        <title>Massive genome expansion in bonnet fungi (Mycena s.s.) driven by repeated elements and novel gene families across ecological guilds.</title>
        <authorList>
            <consortium name="Lawrence Berkeley National Laboratory"/>
            <person name="Harder C.B."/>
            <person name="Miyauchi S."/>
            <person name="Viragh M."/>
            <person name="Kuo A."/>
            <person name="Thoen E."/>
            <person name="Andreopoulos B."/>
            <person name="Lu D."/>
            <person name="Skrede I."/>
            <person name="Drula E."/>
            <person name="Henrissat B."/>
            <person name="Morin E."/>
            <person name="Kohler A."/>
            <person name="Barry K."/>
            <person name="LaButti K."/>
            <person name="Morin E."/>
            <person name="Salamov A."/>
            <person name="Lipzen A."/>
            <person name="Mereny Z."/>
            <person name="Hegedus B."/>
            <person name="Baldrian P."/>
            <person name="Stursova M."/>
            <person name="Weitz H."/>
            <person name="Taylor A."/>
            <person name="Grigoriev I.V."/>
            <person name="Nagy L.G."/>
            <person name="Martin F."/>
            <person name="Kauserud H."/>
        </authorList>
    </citation>
    <scope>NUCLEOTIDE SEQUENCE</scope>
    <source>
        <strain evidence="2">9144</strain>
    </source>
</reference>
<dbReference type="Proteomes" id="UP001219525">
    <property type="component" value="Unassembled WGS sequence"/>
</dbReference>
<dbReference type="EMBL" id="JARJCW010000010">
    <property type="protein sequence ID" value="KAJ7220209.1"/>
    <property type="molecule type" value="Genomic_DNA"/>
</dbReference>
<feature type="compositionally biased region" description="Low complexity" evidence="1">
    <location>
        <begin position="108"/>
        <end position="126"/>
    </location>
</feature>
<evidence type="ECO:0000313" key="2">
    <source>
        <dbReference type="EMBL" id="KAJ7220209.1"/>
    </source>
</evidence>
<gene>
    <name evidence="2" type="ORF">GGX14DRAFT_586091</name>
</gene>